<proteinExistence type="predicted"/>
<evidence type="ECO:0000313" key="2">
    <source>
        <dbReference type="EMBL" id="MBP3959502.1"/>
    </source>
</evidence>
<gene>
    <name evidence="2" type="ORF">J8F10_30020</name>
</gene>
<organism evidence="2 3">
    <name type="scientific">Gemmata palustris</name>
    <dbReference type="NCBI Taxonomy" id="2822762"/>
    <lineage>
        <taxon>Bacteria</taxon>
        <taxon>Pseudomonadati</taxon>
        <taxon>Planctomycetota</taxon>
        <taxon>Planctomycetia</taxon>
        <taxon>Gemmatales</taxon>
        <taxon>Gemmataceae</taxon>
        <taxon>Gemmata</taxon>
    </lineage>
</organism>
<feature type="transmembrane region" description="Helical" evidence="1">
    <location>
        <begin position="20"/>
        <end position="48"/>
    </location>
</feature>
<evidence type="ECO:0000313" key="3">
    <source>
        <dbReference type="Proteomes" id="UP000676565"/>
    </source>
</evidence>
<dbReference type="EMBL" id="JAGKQQ010000001">
    <property type="protein sequence ID" value="MBP3959502.1"/>
    <property type="molecule type" value="Genomic_DNA"/>
</dbReference>
<protein>
    <submittedName>
        <fullName evidence="2">Uncharacterized protein</fullName>
    </submittedName>
</protein>
<accession>A0ABS5C1G3</accession>
<name>A0ABS5C1G3_9BACT</name>
<evidence type="ECO:0000256" key="1">
    <source>
        <dbReference type="SAM" id="Phobius"/>
    </source>
</evidence>
<keyword evidence="1" id="KW-0472">Membrane</keyword>
<dbReference type="RefSeq" id="WP_210660168.1">
    <property type="nucleotide sequence ID" value="NZ_JAGKQQ010000001.1"/>
</dbReference>
<feature type="transmembrane region" description="Helical" evidence="1">
    <location>
        <begin position="54"/>
        <end position="78"/>
    </location>
</feature>
<sequence>MPTEASTLGNVIGVVRPSFWSWAVGIFPAAGWCLGLIFGGLVFALAFVSEPFAFLLNIGWAAVLLPIVLPIGGLYILGSHLARNLRGRIVVLEGGFVVIPGRPEDGKVYPWSAVLGFMDANTAPPSQSESESATVFAHGSSQCTAHMTDGSAWVFGSDLSGFAELRAWLEHKAGVKPAEPTRV</sequence>
<comment type="caution">
    <text evidence="2">The sequence shown here is derived from an EMBL/GenBank/DDBJ whole genome shotgun (WGS) entry which is preliminary data.</text>
</comment>
<keyword evidence="1" id="KW-0812">Transmembrane</keyword>
<keyword evidence="3" id="KW-1185">Reference proteome</keyword>
<reference evidence="2 3" key="1">
    <citation type="submission" date="2021-04" db="EMBL/GenBank/DDBJ databases">
        <authorList>
            <person name="Ivanova A."/>
        </authorList>
    </citation>
    <scope>NUCLEOTIDE SEQUENCE [LARGE SCALE GENOMIC DNA]</scope>
    <source>
        <strain evidence="2 3">G18</strain>
    </source>
</reference>
<dbReference type="Proteomes" id="UP000676565">
    <property type="component" value="Unassembled WGS sequence"/>
</dbReference>
<keyword evidence="1" id="KW-1133">Transmembrane helix</keyword>